<evidence type="ECO:0000256" key="2">
    <source>
        <dbReference type="SAM" id="Phobius"/>
    </source>
</evidence>
<dbReference type="EMBL" id="CAKKNE010000002">
    <property type="protein sequence ID" value="CAH0369562.1"/>
    <property type="molecule type" value="Genomic_DNA"/>
</dbReference>
<feature type="region of interest" description="Disordered" evidence="1">
    <location>
        <begin position="1"/>
        <end position="43"/>
    </location>
</feature>
<comment type="caution">
    <text evidence="3">The sequence shown here is derived from an EMBL/GenBank/DDBJ whole genome shotgun (WGS) entry which is preliminary data.</text>
</comment>
<evidence type="ECO:0000256" key="1">
    <source>
        <dbReference type="SAM" id="MobiDB-lite"/>
    </source>
</evidence>
<feature type="compositionally biased region" description="Basic and acidic residues" evidence="1">
    <location>
        <begin position="29"/>
        <end position="38"/>
    </location>
</feature>
<feature type="transmembrane region" description="Helical" evidence="2">
    <location>
        <begin position="78"/>
        <end position="101"/>
    </location>
</feature>
<dbReference type="Proteomes" id="UP000789595">
    <property type="component" value="Unassembled WGS sequence"/>
</dbReference>
<reference evidence="3" key="1">
    <citation type="submission" date="2021-11" db="EMBL/GenBank/DDBJ databases">
        <authorList>
            <consortium name="Genoscope - CEA"/>
            <person name="William W."/>
        </authorList>
    </citation>
    <scope>NUCLEOTIDE SEQUENCE</scope>
</reference>
<evidence type="ECO:0000313" key="4">
    <source>
        <dbReference type="Proteomes" id="UP000789595"/>
    </source>
</evidence>
<feature type="compositionally biased region" description="Basic and acidic residues" evidence="1">
    <location>
        <begin position="245"/>
        <end position="258"/>
    </location>
</feature>
<sequence>MGTLSPDLVTMSKPSAETPRAETPPAGESRARDRDAVRLRSRSRQTCPVRGRARLRRRTGSLAPARIRARSRRDPPRSITIIIASLLTLLVYYLVLAYYFIGKPQILCPHVPDAEEAQAKSGKEWLQEGLAIKAKKVYKNGGLDVEIGVLRAKMLMRLFLMMIPVMFGVALAWSLIGVTEAGTARLGMSNVLAKDFEKKGRTDSKAIELRIRYLAVRFWVATVGSWFSKDHDAGDWPESGAFTGGKHDRHDSSDNLKA</sequence>
<feature type="transmembrane region" description="Helical" evidence="2">
    <location>
        <begin position="158"/>
        <end position="178"/>
    </location>
</feature>
<keyword evidence="2" id="KW-0472">Membrane</keyword>
<dbReference type="AlphaFoldDB" id="A0A8J2WV45"/>
<keyword evidence="2" id="KW-0812">Transmembrane</keyword>
<accession>A0A8J2WV45</accession>
<name>A0A8J2WV45_9STRA</name>
<protein>
    <submittedName>
        <fullName evidence="3">Uncharacterized protein</fullName>
    </submittedName>
</protein>
<evidence type="ECO:0000313" key="3">
    <source>
        <dbReference type="EMBL" id="CAH0369562.1"/>
    </source>
</evidence>
<keyword evidence="4" id="KW-1185">Reference proteome</keyword>
<organism evidence="3 4">
    <name type="scientific">Pelagomonas calceolata</name>
    <dbReference type="NCBI Taxonomy" id="35677"/>
    <lineage>
        <taxon>Eukaryota</taxon>
        <taxon>Sar</taxon>
        <taxon>Stramenopiles</taxon>
        <taxon>Ochrophyta</taxon>
        <taxon>Pelagophyceae</taxon>
        <taxon>Pelagomonadales</taxon>
        <taxon>Pelagomonadaceae</taxon>
        <taxon>Pelagomonas</taxon>
    </lineage>
</organism>
<gene>
    <name evidence="3" type="ORF">PECAL_2P26890</name>
</gene>
<feature type="region of interest" description="Disordered" evidence="1">
    <location>
        <begin position="238"/>
        <end position="258"/>
    </location>
</feature>
<proteinExistence type="predicted"/>
<keyword evidence="2" id="KW-1133">Transmembrane helix</keyword>